<keyword evidence="3" id="KW-1185">Reference proteome</keyword>
<evidence type="ECO:0000313" key="2">
    <source>
        <dbReference type="EMBL" id="RIB08023.1"/>
    </source>
</evidence>
<sequence length="89" mass="10405">MCVVYNQPGLYKLTEIFTLSFFVIVNYSTNLFFSLFRYLIFMLSSFVGVVDFWCRRLLVSPSFWCWCFGSFSHWCLMRSSNAFGSATLG</sequence>
<name>A0A397UKW7_9GLOM</name>
<dbReference type="Proteomes" id="UP000266673">
    <property type="component" value="Unassembled WGS sequence"/>
</dbReference>
<proteinExistence type="predicted"/>
<reference evidence="2 3" key="1">
    <citation type="submission" date="2018-06" db="EMBL/GenBank/DDBJ databases">
        <title>Comparative genomics reveals the genomic features of Rhizophagus irregularis, R. cerebriforme, R. diaphanum and Gigaspora rosea, and their symbiotic lifestyle signature.</title>
        <authorList>
            <person name="Morin E."/>
            <person name="San Clemente H."/>
            <person name="Chen E.C.H."/>
            <person name="De La Providencia I."/>
            <person name="Hainaut M."/>
            <person name="Kuo A."/>
            <person name="Kohler A."/>
            <person name="Murat C."/>
            <person name="Tang N."/>
            <person name="Roy S."/>
            <person name="Loubradou J."/>
            <person name="Henrissat B."/>
            <person name="Grigoriev I.V."/>
            <person name="Corradi N."/>
            <person name="Roux C."/>
            <person name="Martin F.M."/>
        </authorList>
    </citation>
    <scope>NUCLEOTIDE SEQUENCE [LARGE SCALE GENOMIC DNA]</scope>
    <source>
        <strain evidence="2 3">DAOM 194757</strain>
    </source>
</reference>
<keyword evidence="1" id="KW-0472">Membrane</keyword>
<accession>A0A397UKW7</accession>
<keyword evidence="1" id="KW-0812">Transmembrane</keyword>
<gene>
    <name evidence="2" type="ORF">C2G38_380682</name>
</gene>
<dbReference type="AlphaFoldDB" id="A0A397UKW7"/>
<dbReference type="EMBL" id="QKWP01001565">
    <property type="protein sequence ID" value="RIB08023.1"/>
    <property type="molecule type" value="Genomic_DNA"/>
</dbReference>
<organism evidence="2 3">
    <name type="scientific">Gigaspora rosea</name>
    <dbReference type="NCBI Taxonomy" id="44941"/>
    <lineage>
        <taxon>Eukaryota</taxon>
        <taxon>Fungi</taxon>
        <taxon>Fungi incertae sedis</taxon>
        <taxon>Mucoromycota</taxon>
        <taxon>Glomeromycotina</taxon>
        <taxon>Glomeromycetes</taxon>
        <taxon>Diversisporales</taxon>
        <taxon>Gigasporaceae</taxon>
        <taxon>Gigaspora</taxon>
    </lineage>
</organism>
<keyword evidence="1" id="KW-1133">Transmembrane helix</keyword>
<evidence type="ECO:0000256" key="1">
    <source>
        <dbReference type="SAM" id="Phobius"/>
    </source>
</evidence>
<comment type="caution">
    <text evidence="2">The sequence shown here is derived from an EMBL/GenBank/DDBJ whole genome shotgun (WGS) entry which is preliminary data.</text>
</comment>
<evidence type="ECO:0000313" key="3">
    <source>
        <dbReference type="Proteomes" id="UP000266673"/>
    </source>
</evidence>
<protein>
    <submittedName>
        <fullName evidence="2">Uncharacterized protein</fullName>
    </submittedName>
</protein>
<feature type="transmembrane region" description="Helical" evidence="1">
    <location>
        <begin position="9"/>
        <end position="29"/>
    </location>
</feature>